<dbReference type="Proteomes" id="UP000289738">
    <property type="component" value="Chromosome B10"/>
</dbReference>
<dbReference type="EMBL" id="SDMP01000020">
    <property type="protein sequence ID" value="RYQ85410.1"/>
    <property type="molecule type" value="Genomic_DNA"/>
</dbReference>
<protein>
    <submittedName>
        <fullName evidence="1">Uncharacterized protein</fullName>
    </submittedName>
</protein>
<name>A0A444X6T4_ARAHY</name>
<proteinExistence type="predicted"/>
<organism evidence="1 2">
    <name type="scientific">Arachis hypogaea</name>
    <name type="common">Peanut</name>
    <dbReference type="NCBI Taxonomy" id="3818"/>
    <lineage>
        <taxon>Eukaryota</taxon>
        <taxon>Viridiplantae</taxon>
        <taxon>Streptophyta</taxon>
        <taxon>Embryophyta</taxon>
        <taxon>Tracheophyta</taxon>
        <taxon>Spermatophyta</taxon>
        <taxon>Magnoliopsida</taxon>
        <taxon>eudicotyledons</taxon>
        <taxon>Gunneridae</taxon>
        <taxon>Pentapetalae</taxon>
        <taxon>rosids</taxon>
        <taxon>fabids</taxon>
        <taxon>Fabales</taxon>
        <taxon>Fabaceae</taxon>
        <taxon>Papilionoideae</taxon>
        <taxon>50 kb inversion clade</taxon>
        <taxon>dalbergioids sensu lato</taxon>
        <taxon>Dalbergieae</taxon>
        <taxon>Pterocarpus clade</taxon>
        <taxon>Arachis</taxon>
    </lineage>
</organism>
<reference evidence="1 2" key="1">
    <citation type="submission" date="2019-01" db="EMBL/GenBank/DDBJ databases">
        <title>Sequencing of cultivated peanut Arachis hypogaea provides insights into genome evolution and oil improvement.</title>
        <authorList>
            <person name="Chen X."/>
        </authorList>
    </citation>
    <scope>NUCLEOTIDE SEQUENCE [LARGE SCALE GENOMIC DNA]</scope>
    <source>
        <strain evidence="2">cv. Fuhuasheng</strain>
        <tissue evidence="1">Leaves</tissue>
    </source>
</reference>
<dbReference type="AlphaFoldDB" id="A0A444X6T4"/>
<sequence length="74" mass="8085">MTGSGTSSGMSVFPQTIDSGAFFDKRFLSAKVTSLEAEAESTPDKLRLAIVQFHVMYRLSADMDPGSSNNWLHN</sequence>
<keyword evidence="2" id="KW-1185">Reference proteome</keyword>
<evidence type="ECO:0000313" key="1">
    <source>
        <dbReference type="EMBL" id="RYQ85410.1"/>
    </source>
</evidence>
<gene>
    <name evidence="1" type="ORF">Ahy_B10g104971</name>
</gene>
<accession>A0A444X6T4</accession>
<evidence type="ECO:0000313" key="2">
    <source>
        <dbReference type="Proteomes" id="UP000289738"/>
    </source>
</evidence>
<comment type="caution">
    <text evidence="1">The sequence shown here is derived from an EMBL/GenBank/DDBJ whole genome shotgun (WGS) entry which is preliminary data.</text>
</comment>